<dbReference type="OrthoDB" id="9800955at2"/>
<accession>A0A562SST7</accession>
<dbReference type="EMBL" id="VLLG01000005">
    <property type="protein sequence ID" value="TWI84349.1"/>
    <property type="molecule type" value="Genomic_DNA"/>
</dbReference>
<dbReference type="Proteomes" id="UP000316778">
    <property type="component" value="Unassembled WGS sequence"/>
</dbReference>
<dbReference type="PANTHER" id="PTHR31297">
    <property type="entry name" value="GLUCAN ENDO-1,6-BETA-GLUCOSIDASE B"/>
    <property type="match status" value="1"/>
</dbReference>
<evidence type="ECO:0000256" key="5">
    <source>
        <dbReference type="ARBA" id="ARBA00023295"/>
    </source>
</evidence>
<dbReference type="PROSITE" id="PS00659">
    <property type="entry name" value="GLYCOSYL_HYDROL_F5"/>
    <property type="match status" value="1"/>
</dbReference>
<comment type="similarity">
    <text evidence="1 7">Belongs to the glycosyl hydrolase 5 (cellulase A) family.</text>
</comment>
<keyword evidence="3" id="KW-0136">Cellulose degradation</keyword>
<dbReference type="RefSeq" id="WP_145717931.1">
    <property type="nucleotide sequence ID" value="NZ_BAAAFY010000002.1"/>
</dbReference>
<dbReference type="GO" id="GO:0009986">
    <property type="term" value="C:cell surface"/>
    <property type="evidence" value="ECO:0007669"/>
    <property type="project" value="TreeGrafter"/>
</dbReference>
<keyword evidence="4" id="KW-0119">Carbohydrate metabolism</keyword>
<gene>
    <name evidence="9" type="ORF">LX66_4715</name>
</gene>
<evidence type="ECO:0000256" key="4">
    <source>
        <dbReference type="ARBA" id="ARBA00023277"/>
    </source>
</evidence>
<evidence type="ECO:0000256" key="6">
    <source>
        <dbReference type="ARBA" id="ARBA00023326"/>
    </source>
</evidence>
<evidence type="ECO:0000313" key="10">
    <source>
        <dbReference type="Proteomes" id="UP000316778"/>
    </source>
</evidence>
<evidence type="ECO:0000256" key="2">
    <source>
        <dbReference type="ARBA" id="ARBA00022801"/>
    </source>
</evidence>
<dbReference type="GO" id="GO:0008422">
    <property type="term" value="F:beta-glucosidase activity"/>
    <property type="evidence" value="ECO:0007669"/>
    <property type="project" value="TreeGrafter"/>
</dbReference>
<dbReference type="PANTHER" id="PTHR31297:SF41">
    <property type="entry name" value="ENDOGLUCANASE, PUTATIVE (AFU_ORTHOLOGUE AFUA_5G01830)-RELATED"/>
    <property type="match status" value="1"/>
</dbReference>
<dbReference type="InterPro" id="IPR018087">
    <property type="entry name" value="Glyco_hydro_5_CS"/>
</dbReference>
<dbReference type="Gene3D" id="3.20.20.80">
    <property type="entry name" value="Glycosidases"/>
    <property type="match status" value="1"/>
</dbReference>
<feature type="domain" description="Glycoside hydrolase family 5" evidence="8">
    <location>
        <begin position="76"/>
        <end position="362"/>
    </location>
</feature>
<dbReference type="Pfam" id="PF00150">
    <property type="entry name" value="Cellulase"/>
    <property type="match status" value="1"/>
</dbReference>
<keyword evidence="2 7" id="KW-0378">Hydrolase</keyword>
<keyword evidence="10" id="KW-1185">Reference proteome</keyword>
<evidence type="ECO:0000313" key="9">
    <source>
        <dbReference type="EMBL" id="TWI84349.1"/>
    </source>
</evidence>
<name>A0A562SST7_CHIJA</name>
<dbReference type="GO" id="GO:0030245">
    <property type="term" value="P:cellulose catabolic process"/>
    <property type="evidence" value="ECO:0007669"/>
    <property type="project" value="UniProtKB-KW"/>
</dbReference>
<comment type="caution">
    <text evidence="9">The sequence shown here is derived from an EMBL/GenBank/DDBJ whole genome shotgun (WGS) entry which is preliminary data.</text>
</comment>
<evidence type="ECO:0000259" key="8">
    <source>
        <dbReference type="Pfam" id="PF00150"/>
    </source>
</evidence>
<evidence type="ECO:0000256" key="1">
    <source>
        <dbReference type="ARBA" id="ARBA00005641"/>
    </source>
</evidence>
<evidence type="ECO:0000256" key="7">
    <source>
        <dbReference type="RuleBase" id="RU361153"/>
    </source>
</evidence>
<proteinExistence type="inferred from homology"/>
<dbReference type="InterPro" id="IPR017853">
    <property type="entry name" value="GH"/>
</dbReference>
<organism evidence="9 10">
    <name type="scientific">Chitinophaga japonensis</name>
    <name type="common">Flexibacter japonensis</name>
    <dbReference type="NCBI Taxonomy" id="104662"/>
    <lineage>
        <taxon>Bacteria</taxon>
        <taxon>Pseudomonadati</taxon>
        <taxon>Bacteroidota</taxon>
        <taxon>Chitinophagia</taxon>
        <taxon>Chitinophagales</taxon>
        <taxon>Chitinophagaceae</taxon>
        <taxon>Chitinophaga</taxon>
    </lineage>
</organism>
<sequence>MSLSTRKTVLCYIFMLIMIGSRLQATGGERQAGAGLQEDTGSHSKATDFHIRRGTNVSHWLSQSILQGNDRVNYFTEKDVIYLANHGFDHIRLPIDEEELWNMQQEKVRSSFQLLHQAMQWCYLHHLKVVIDLHTLRSRHYHTKEKPLWNDPEARERFLQCWRELSGELKRYPVSMLAYELLNEPLADSAEQWNELLAEGIAVIREREPRRVIVISNNGKHDLGSFDGLRVPAGDPNILLSFHYYNPLILTFHLARGFRFDDYNGPVHYPGPTVTQKEMDAEPATIRNLITGSTKPYNREVIQSQLQPALQAAKRLQLPLYCGEWGCLNTVPKRDRLRWYKDVRRVLEDNNIAWSNWDYKSKGFGFMGEDGEVDKSLLRALVK</sequence>
<reference evidence="9 10" key="1">
    <citation type="journal article" date="2013" name="Stand. Genomic Sci.">
        <title>Genomic Encyclopedia of Type Strains, Phase I: The one thousand microbial genomes (KMG-I) project.</title>
        <authorList>
            <person name="Kyrpides N.C."/>
            <person name="Woyke T."/>
            <person name="Eisen J.A."/>
            <person name="Garrity G."/>
            <person name="Lilburn T.G."/>
            <person name="Beck B.J."/>
            <person name="Whitman W.B."/>
            <person name="Hugenholtz P."/>
            <person name="Klenk H.P."/>
        </authorList>
    </citation>
    <scope>NUCLEOTIDE SEQUENCE [LARGE SCALE GENOMIC DNA]</scope>
    <source>
        <strain evidence="9 10">DSM 13484</strain>
    </source>
</reference>
<dbReference type="SUPFAM" id="SSF51445">
    <property type="entry name" value="(Trans)glycosidases"/>
    <property type="match status" value="1"/>
</dbReference>
<protein>
    <submittedName>
        <fullName evidence="9">Endoglucanase</fullName>
    </submittedName>
</protein>
<dbReference type="InterPro" id="IPR001547">
    <property type="entry name" value="Glyco_hydro_5"/>
</dbReference>
<keyword evidence="5 7" id="KW-0326">Glycosidase</keyword>
<keyword evidence="6" id="KW-0624">Polysaccharide degradation</keyword>
<dbReference type="InterPro" id="IPR050386">
    <property type="entry name" value="Glycosyl_hydrolase_5"/>
</dbReference>
<evidence type="ECO:0000256" key="3">
    <source>
        <dbReference type="ARBA" id="ARBA00023001"/>
    </source>
</evidence>
<dbReference type="GO" id="GO:0005576">
    <property type="term" value="C:extracellular region"/>
    <property type="evidence" value="ECO:0007669"/>
    <property type="project" value="TreeGrafter"/>
</dbReference>
<dbReference type="AlphaFoldDB" id="A0A562SST7"/>